<protein>
    <submittedName>
        <fullName evidence="5">Glucose 1-dehydrogenase</fullName>
        <ecNumber evidence="5">1.1.1.47</ecNumber>
    </submittedName>
</protein>
<dbReference type="InterPro" id="IPR036291">
    <property type="entry name" value="NAD(P)-bd_dom_sf"/>
</dbReference>
<dbReference type="GO" id="GO:0047936">
    <property type="term" value="F:glucose 1-dehydrogenase [NAD(P)+] activity"/>
    <property type="evidence" value="ECO:0007669"/>
    <property type="project" value="UniProtKB-EC"/>
</dbReference>
<dbReference type="EMBL" id="JACCKD010000004">
    <property type="protein sequence ID" value="MBA0126558.1"/>
    <property type="molecule type" value="Genomic_DNA"/>
</dbReference>
<dbReference type="PRINTS" id="PR00081">
    <property type="entry name" value="GDHRDH"/>
</dbReference>
<dbReference type="InterPro" id="IPR057326">
    <property type="entry name" value="KR_dom"/>
</dbReference>
<dbReference type="Proteomes" id="UP000582974">
    <property type="component" value="Unassembled WGS sequence"/>
</dbReference>
<evidence type="ECO:0000256" key="1">
    <source>
        <dbReference type="ARBA" id="ARBA00006484"/>
    </source>
</evidence>
<dbReference type="SMART" id="SM00822">
    <property type="entry name" value="PKS_KR"/>
    <property type="match status" value="1"/>
</dbReference>
<keyword evidence="6" id="KW-1185">Reference proteome</keyword>
<dbReference type="PROSITE" id="PS00061">
    <property type="entry name" value="ADH_SHORT"/>
    <property type="match status" value="1"/>
</dbReference>
<dbReference type="PANTHER" id="PTHR24321">
    <property type="entry name" value="DEHYDROGENASES, SHORT CHAIN"/>
    <property type="match status" value="1"/>
</dbReference>
<evidence type="ECO:0000259" key="4">
    <source>
        <dbReference type="SMART" id="SM00822"/>
    </source>
</evidence>
<dbReference type="FunFam" id="3.40.50.720:FF:000084">
    <property type="entry name" value="Short-chain dehydrogenase reductase"/>
    <property type="match status" value="1"/>
</dbReference>
<keyword evidence="3" id="KW-0520">NAD</keyword>
<organism evidence="5 6">
    <name type="scientific">Haloechinothrix aidingensis</name>
    <dbReference type="NCBI Taxonomy" id="2752311"/>
    <lineage>
        <taxon>Bacteria</taxon>
        <taxon>Bacillati</taxon>
        <taxon>Actinomycetota</taxon>
        <taxon>Actinomycetes</taxon>
        <taxon>Pseudonocardiales</taxon>
        <taxon>Pseudonocardiaceae</taxon>
        <taxon>Haloechinothrix</taxon>
    </lineage>
</organism>
<evidence type="ECO:0000313" key="6">
    <source>
        <dbReference type="Proteomes" id="UP000582974"/>
    </source>
</evidence>
<evidence type="ECO:0000313" key="5">
    <source>
        <dbReference type="EMBL" id="MBA0126558.1"/>
    </source>
</evidence>
<comment type="similarity">
    <text evidence="1">Belongs to the short-chain dehydrogenases/reductases (SDR) family.</text>
</comment>
<dbReference type="RefSeq" id="WP_180893371.1">
    <property type="nucleotide sequence ID" value="NZ_JACCKD010000004.1"/>
</dbReference>
<dbReference type="NCBIfam" id="NF005559">
    <property type="entry name" value="PRK07231.1"/>
    <property type="match status" value="1"/>
</dbReference>
<dbReference type="AlphaFoldDB" id="A0A838ABI1"/>
<feature type="domain" description="Ketoreductase" evidence="4">
    <location>
        <begin position="7"/>
        <end position="188"/>
    </location>
</feature>
<evidence type="ECO:0000256" key="3">
    <source>
        <dbReference type="ARBA" id="ARBA00023027"/>
    </source>
</evidence>
<dbReference type="PANTHER" id="PTHR24321:SF8">
    <property type="entry name" value="ESTRADIOL 17-BETA-DEHYDROGENASE 8-RELATED"/>
    <property type="match status" value="1"/>
</dbReference>
<comment type="caution">
    <text evidence="5">The sequence shown here is derived from an EMBL/GenBank/DDBJ whole genome shotgun (WGS) entry which is preliminary data.</text>
</comment>
<dbReference type="Pfam" id="PF13561">
    <property type="entry name" value="adh_short_C2"/>
    <property type="match status" value="1"/>
</dbReference>
<dbReference type="SUPFAM" id="SSF51735">
    <property type="entry name" value="NAD(P)-binding Rossmann-fold domains"/>
    <property type="match status" value="1"/>
</dbReference>
<dbReference type="Gene3D" id="3.40.50.720">
    <property type="entry name" value="NAD(P)-binding Rossmann-like Domain"/>
    <property type="match status" value="1"/>
</dbReference>
<dbReference type="PRINTS" id="PR00080">
    <property type="entry name" value="SDRFAMILY"/>
</dbReference>
<keyword evidence="2 5" id="KW-0560">Oxidoreductase</keyword>
<evidence type="ECO:0000256" key="2">
    <source>
        <dbReference type="ARBA" id="ARBA00023002"/>
    </source>
</evidence>
<dbReference type="EC" id="1.1.1.47" evidence="5"/>
<accession>A0A838ABI1</accession>
<sequence length="243" mass="25061">MGRVSGKTVIVTGGARGLGAAFARALVAEGASVVIADVLAEEGKALAGELGGRADFAELDVTDHDAWERVVAEVTDRNGPVSGLVNNAGIVHVGSIESLDEADYRRVIDVNQIGVFLGMKAVLPSMRRAGGGSIVNISSIGGIIAFSGIVSYTASKWAVRGMTKTAAQEFGADGVRVNSVHPGVVATEMTADSDRSQGMVTDQPLARRGTAEELANLVLFLISDESSFCTGSEFVADGGYTSQ</sequence>
<gene>
    <name evidence="5" type="ORF">H0B56_13485</name>
</gene>
<dbReference type="InterPro" id="IPR002347">
    <property type="entry name" value="SDR_fam"/>
</dbReference>
<proteinExistence type="inferred from homology"/>
<dbReference type="InterPro" id="IPR020904">
    <property type="entry name" value="Sc_DH/Rdtase_CS"/>
</dbReference>
<name>A0A838ABI1_9PSEU</name>
<reference evidence="5 6" key="1">
    <citation type="submission" date="2020-07" db="EMBL/GenBank/DDBJ databases">
        <title>Genome of Haloechinothrix sp.</title>
        <authorList>
            <person name="Tang S.-K."/>
            <person name="Yang L."/>
            <person name="Zhu W.-Y."/>
        </authorList>
    </citation>
    <scope>NUCLEOTIDE SEQUENCE [LARGE SCALE GENOMIC DNA]</scope>
    <source>
        <strain evidence="5 6">YIM 98757</strain>
    </source>
</reference>